<evidence type="ECO:0000259" key="1">
    <source>
        <dbReference type="Pfam" id="PF19263"/>
    </source>
</evidence>
<dbReference type="InterPro" id="IPR054468">
    <property type="entry name" value="NrSPol-like_HBD"/>
</dbReference>
<dbReference type="Pfam" id="PF19263">
    <property type="entry name" value="DUF5906"/>
    <property type="match status" value="1"/>
</dbReference>
<dbReference type="InterPro" id="IPR027417">
    <property type="entry name" value="P-loop_NTPase"/>
</dbReference>
<dbReference type="RefSeq" id="WP_284486023.1">
    <property type="nucleotide sequence ID" value="NZ_JASNJE010000015.1"/>
</dbReference>
<protein>
    <submittedName>
        <fullName evidence="3">DUF5906 domain-containing protein</fullName>
    </submittedName>
</protein>
<reference evidence="3 4" key="1">
    <citation type="submission" date="2023-05" db="EMBL/GenBank/DDBJ databases">
        <title>Sedimentitalea sp. nov. JM2-8.</title>
        <authorList>
            <person name="Huang J."/>
        </authorList>
    </citation>
    <scope>NUCLEOTIDE SEQUENCE [LARGE SCALE GENOMIC DNA]</scope>
    <source>
        <strain evidence="3 4">JM2-8</strain>
    </source>
</reference>
<feature type="domain" description="NrS-1 polymerase-like helicase" evidence="1">
    <location>
        <begin position="454"/>
        <end position="562"/>
    </location>
</feature>
<proteinExistence type="predicted"/>
<organism evidence="3 4">
    <name type="scientific">Sedimentitalea xiamensis</name>
    <dbReference type="NCBI Taxonomy" id="3050037"/>
    <lineage>
        <taxon>Bacteria</taxon>
        <taxon>Pseudomonadati</taxon>
        <taxon>Pseudomonadota</taxon>
        <taxon>Alphaproteobacteria</taxon>
        <taxon>Rhodobacterales</taxon>
        <taxon>Paracoccaceae</taxon>
        <taxon>Sedimentitalea</taxon>
    </lineage>
</organism>
<keyword evidence="4" id="KW-1185">Reference proteome</keyword>
<evidence type="ECO:0000313" key="3">
    <source>
        <dbReference type="EMBL" id="MDK3074089.1"/>
    </source>
</evidence>
<feature type="domain" description="NrS-1 polymerase-like HBD" evidence="2">
    <location>
        <begin position="231"/>
        <end position="290"/>
    </location>
</feature>
<comment type="caution">
    <text evidence="3">The sequence shown here is derived from an EMBL/GenBank/DDBJ whole genome shotgun (WGS) entry which is preliminary data.</text>
</comment>
<dbReference type="InterPro" id="IPR045455">
    <property type="entry name" value="NrS-1_pol-like_helicase"/>
</dbReference>
<name>A0ABT7FG13_9RHOB</name>
<evidence type="ECO:0000313" key="4">
    <source>
        <dbReference type="Proteomes" id="UP001227126"/>
    </source>
</evidence>
<accession>A0ABT7FG13</accession>
<sequence>MNELPPRFLNWRLIDGRKVPCRADGTPCNAHDPANHTDYETAAASAHGVAFDIRAEDGLFFLDLDKCRAEDGAWTAEAEAIFLSFTGAWGEVSQSGTGLHIIGRCDPSKLQDRRNKWDGWLEFYTDGRFVAFGSTGWNPIGGTTRPDVDWTDQLLRMVPEREHLGELPEGVDPAYTWVGDDDALVAAMLASKGGAGAAFGLKATVCDLWHADTAVLAKHYPAFDGGGGFDHSSADAALMSHLAYWTGKDMPRMDRLFRRSSLMRDKYEKRADYRRDTVQNAARLCNKVYDRPVTPAATGGGTADVYMTEPDMAKHFAGCVYIRDLHRVLVPDGSLLKPEQFNASYGGHIFKTMPDGTKPTAKAFEALTENRAIRFPQAIRPCFRPDLPPGLILNDGSVNTYVKPDVDMTPGDVSRFLELMGKLLPDERDRQILLSYCASVVQNPGIKFQWTPVLQGCEGNGKTLIFLTVAYAVGERYSHMPNPRQIGGQFNGWIEGKIFSTFEEIHMEGRRETLDILKTIITNLRIEVENKGVDKRMIENRCNFGFCTNYQDAVIKSRNDRRYAIFFTAQQSIDDLKRDGMDGNYFPKLYDWLRDEGGYAAVAHYLTNYEIPHDLDPAKGCHRAPETSSTAAAVRKSRGPIETEILEAAEDNTPGFIGGWVSSWALDKLMRDRGFRIGRNKLADILADLGYEQWGRATSPLIQEDRKRPMLYKKPGASEDYVKAQHYPT</sequence>
<gene>
    <name evidence="3" type="ORF">QO034_13285</name>
</gene>
<dbReference type="Proteomes" id="UP001227126">
    <property type="component" value="Unassembled WGS sequence"/>
</dbReference>
<dbReference type="Pfam" id="PF22763">
    <property type="entry name" value="NrS1-1_pol-like_HBD"/>
    <property type="match status" value="1"/>
</dbReference>
<evidence type="ECO:0000259" key="2">
    <source>
        <dbReference type="Pfam" id="PF22763"/>
    </source>
</evidence>
<dbReference type="EMBL" id="JASNJE010000015">
    <property type="protein sequence ID" value="MDK3074089.1"/>
    <property type="molecule type" value="Genomic_DNA"/>
</dbReference>
<dbReference type="SUPFAM" id="SSF52540">
    <property type="entry name" value="P-loop containing nucleoside triphosphate hydrolases"/>
    <property type="match status" value="1"/>
</dbReference>